<evidence type="ECO:0000256" key="5">
    <source>
        <dbReference type="ARBA" id="ARBA00022960"/>
    </source>
</evidence>
<feature type="binding site" evidence="10">
    <location>
        <position position="199"/>
    </location>
    <ligand>
        <name>UDP-N-acetyl-alpha-D-glucosamine</name>
        <dbReference type="ChEBI" id="CHEBI:57705"/>
    </ligand>
</feature>
<name>A0A095YGH0_9MICC</name>
<feature type="domain" description="Glycosyltransferase family 28 N-terminal" evidence="11">
    <location>
        <begin position="7"/>
        <end position="144"/>
    </location>
</feature>
<evidence type="ECO:0000256" key="7">
    <source>
        <dbReference type="ARBA" id="ARBA00023136"/>
    </source>
</evidence>
<feature type="binding site" evidence="10">
    <location>
        <position position="294"/>
    </location>
    <ligand>
        <name>UDP-N-acetyl-alpha-D-glucosamine</name>
        <dbReference type="ChEBI" id="CHEBI:57705"/>
    </ligand>
</feature>
<feature type="binding site" evidence="10">
    <location>
        <begin position="14"/>
        <end position="16"/>
    </location>
    <ligand>
        <name>UDP-N-acetyl-alpha-D-glucosamine</name>
        <dbReference type="ChEBI" id="CHEBI:57705"/>
    </ligand>
</feature>
<dbReference type="CDD" id="cd03785">
    <property type="entry name" value="GT28_MurG"/>
    <property type="match status" value="1"/>
</dbReference>
<accession>A0A095YGH0</accession>
<evidence type="ECO:0000313" key="15">
    <source>
        <dbReference type="Proteomes" id="UP000053528"/>
    </source>
</evidence>
<dbReference type="RefSeq" id="WP_035754479.1">
    <property type="nucleotide sequence ID" value="NZ_JRNH01000004.1"/>
</dbReference>
<dbReference type="GO" id="GO:0008360">
    <property type="term" value="P:regulation of cell shape"/>
    <property type="evidence" value="ECO:0007669"/>
    <property type="project" value="UniProtKB-KW"/>
</dbReference>
<dbReference type="AlphaFoldDB" id="A0A095YGH0"/>
<evidence type="ECO:0000313" key="14">
    <source>
        <dbReference type="EMBL" id="KGF21520.1"/>
    </source>
</evidence>
<comment type="catalytic activity">
    <reaction evidence="10">
        <text>di-trans,octa-cis-undecaprenyl diphospho-N-acetyl-alpha-D-muramoyl-L-alanyl-D-glutamyl-meso-2,6-diaminopimeloyl-D-alanyl-D-alanine + UDP-N-acetyl-alpha-D-glucosamine = di-trans,octa-cis-undecaprenyl diphospho-[N-acetyl-alpha-D-glucosaminyl-(1-&gt;4)]-N-acetyl-alpha-D-muramoyl-L-alanyl-D-glutamyl-meso-2,6-diaminopimeloyl-D-alanyl-D-alanine + UDP + H(+)</text>
        <dbReference type="Rhea" id="RHEA:31227"/>
        <dbReference type="ChEBI" id="CHEBI:15378"/>
        <dbReference type="ChEBI" id="CHEBI:57705"/>
        <dbReference type="ChEBI" id="CHEBI:58223"/>
        <dbReference type="ChEBI" id="CHEBI:61387"/>
        <dbReference type="ChEBI" id="CHEBI:61388"/>
        <dbReference type="EC" id="2.4.1.227"/>
    </reaction>
</comment>
<dbReference type="EMBL" id="JRNH01000004">
    <property type="protein sequence ID" value="KGF21520.1"/>
    <property type="molecule type" value="Genomic_DNA"/>
</dbReference>
<feature type="binding site" evidence="10">
    <location>
        <position position="165"/>
    </location>
    <ligand>
        <name>UDP-N-acetyl-alpha-D-glucosamine</name>
        <dbReference type="ChEBI" id="CHEBI:57705"/>
    </ligand>
</feature>
<dbReference type="Gene3D" id="3.40.50.2000">
    <property type="entry name" value="Glycogen Phosphorylase B"/>
    <property type="match status" value="2"/>
</dbReference>
<dbReference type="GO" id="GO:0050511">
    <property type="term" value="F:undecaprenyldiphospho-muramoylpentapeptide beta-N-acetylglucosaminyltransferase activity"/>
    <property type="evidence" value="ECO:0007669"/>
    <property type="project" value="UniProtKB-UniRule"/>
</dbReference>
<keyword evidence="4 10" id="KW-0808">Transferase</keyword>
<evidence type="ECO:0000256" key="3">
    <source>
        <dbReference type="ARBA" id="ARBA00022676"/>
    </source>
</evidence>
<dbReference type="PANTHER" id="PTHR21015">
    <property type="entry name" value="UDP-N-ACETYLGLUCOSAMINE--N-ACETYLMURAMYL-(PENTAPEPTIDE) PYROPHOSPHORYL-UNDECAPRENOL N-ACETYLGLUCOSAMINE TRANSFERASE 1"/>
    <property type="match status" value="1"/>
</dbReference>
<dbReference type="GO" id="GO:0005886">
    <property type="term" value="C:plasma membrane"/>
    <property type="evidence" value="ECO:0007669"/>
    <property type="project" value="UniProtKB-SubCell"/>
</dbReference>
<dbReference type="InterPro" id="IPR006009">
    <property type="entry name" value="GlcNAc_MurG"/>
</dbReference>
<evidence type="ECO:0000256" key="2">
    <source>
        <dbReference type="ARBA" id="ARBA00022618"/>
    </source>
</evidence>
<dbReference type="GO" id="GO:0051301">
    <property type="term" value="P:cell division"/>
    <property type="evidence" value="ECO:0007669"/>
    <property type="project" value="UniProtKB-KW"/>
</dbReference>
<keyword evidence="5 10" id="KW-0133">Cell shape</keyword>
<evidence type="ECO:0000256" key="8">
    <source>
        <dbReference type="ARBA" id="ARBA00023306"/>
    </source>
</evidence>
<keyword evidence="9 10" id="KW-0961">Cell wall biogenesis/degradation</keyword>
<evidence type="ECO:0000259" key="12">
    <source>
        <dbReference type="Pfam" id="PF04101"/>
    </source>
</evidence>
<dbReference type="GO" id="GO:0071555">
    <property type="term" value="P:cell wall organization"/>
    <property type="evidence" value="ECO:0007669"/>
    <property type="project" value="UniProtKB-KW"/>
</dbReference>
<evidence type="ECO:0000256" key="10">
    <source>
        <dbReference type="HAMAP-Rule" id="MF_00033"/>
    </source>
</evidence>
<feature type="domain" description="Glycosyl transferase family 28 C-terminal" evidence="12">
    <location>
        <begin position="192"/>
        <end position="352"/>
    </location>
</feature>
<dbReference type="EMBL" id="JRNH01000004">
    <property type="protein sequence ID" value="KGF21298.1"/>
    <property type="molecule type" value="Genomic_DNA"/>
</dbReference>
<keyword evidence="3 10" id="KW-0328">Glycosyltransferase</keyword>
<keyword evidence="2 10" id="KW-0132">Cell division</keyword>
<dbReference type="NCBIfam" id="TIGR01133">
    <property type="entry name" value="murG"/>
    <property type="match status" value="1"/>
</dbReference>
<organism evidence="14 15">
    <name type="scientific">Pseudoglutamicibacter albus DNF00011</name>
    <dbReference type="NCBI Taxonomy" id="1401063"/>
    <lineage>
        <taxon>Bacteria</taxon>
        <taxon>Bacillati</taxon>
        <taxon>Actinomycetota</taxon>
        <taxon>Actinomycetes</taxon>
        <taxon>Micrococcales</taxon>
        <taxon>Micrococcaceae</taxon>
        <taxon>Pseudoglutamicibacter</taxon>
    </lineage>
</organism>
<proteinExistence type="inferred from homology"/>
<comment type="caution">
    <text evidence="10">Lacks conserved residue(s) required for the propagation of feature annotation.</text>
</comment>
<dbReference type="PANTHER" id="PTHR21015:SF22">
    <property type="entry name" value="GLYCOSYLTRANSFERASE"/>
    <property type="match status" value="1"/>
</dbReference>
<evidence type="ECO:0000259" key="11">
    <source>
        <dbReference type="Pfam" id="PF03033"/>
    </source>
</evidence>
<keyword evidence="1 10" id="KW-1003">Cell membrane</keyword>
<evidence type="ECO:0000256" key="6">
    <source>
        <dbReference type="ARBA" id="ARBA00022984"/>
    </source>
</evidence>
<gene>
    <name evidence="10" type="primary">murG</name>
    <name evidence="13" type="ORF">HMPREF2128_00865</name>
    <name evidence="14" type="ORF">HMPREF2128_02380</name>
</gene>
<dbReference type="InterPro" id="IPR004276">
    <property type="entry name" value="GlycoTrans_28_N"/>
</dbReference>
<comment type="caution">
    <text evidence="14">The sequence shown here is derived from an EMBL/GenBank/DDBJ whole genome shotgun (WGS) entry which is preliminary data.</text>
</comment>
<comment type="subcellular location">
    <subcellularLocation>
        <location evidence="10">Cell membrane</location>
        <topology evidence="10">Peripheral membrane protein</topology>
        <orientation evidence="10">Cytoplasmic side</orientation>
    </subcellularLocation>
</comment>
<dbReference type="UniPathway" id="UPA00219"/>
<feature type="binding site" evidence="10">
    <location>
        <position position="128"/>
    </location>
    <ligand>
        <name>UDP-N-acetyl-alpha-D-glucosamine</name>
        <dbReference type="ChEBI" id="CHEBI:57705"/>
    </ligand>
</feature>
<dbReference type="GO" id="GO:0005975">
    <property type="term" value="P:carbohydrate metabolic process"/>
    <property type="evidence" value="ECO:0007669"/>
    <property type="project" value="InterPro"/>
</dbReference>
<dbReference type="InterPro" id="IPR007235">
    <property type="entry name" value="Glyco_trans_28_C"/>
</dbReference>
<reference evidence="14 15" key="1">
    <citation type="submission" date="2014-07" db="EMBL/GenBank/DDBJ databases">
        <authorList>
            <person name="McCorrison J."/>
            <person name="Sanka R."/>
            <person name="Torralba M."/>
            <person name="Gillis M."/>
            <person name="Haft D.H."/>
            <person name="Methe B."/>
            <person name="Sutton G."/>
            <person name="Nelson K.E."/>
        </authorList>
    </citation>
    <scope>NUCLEOTIDE SEQUENCE [LARGE SCALE GENOMIC DNA]</scope>
    <source>
        <strain evidence="14 15">DNF00011</strain>
    </source>
</reference>
<comment type="similarity">
    <text evidence="10">Belongs to the glycosyltransferase 28 family. MurG subfamily.</text>
</comment>
<protein>
    <recommendedName>
        <fullName evidence="10">UDP-N-acetylglucosamine--N-acetylmuramyl-(pentapeptide) pyrophosphoryl-undecaprenol N-acetylglucosamine transferase</fullName>
        <ecNumber evidence="10">2.4.1.227</ecNumber>
    </recommendedName>
    <alternativeName>
        <fullName evidence="10">Undecaprenyl-PP-MurNAc-pentapeptide-UDPGlcNAc GlcNAc transferase</fullName>
    </alternativeName>
</protein>
<evidence type="ECO:0000256" key="4">
    <source>
        <dbReference type="ARBA" id="ARBA00022679"/>
    </source>
</evidence>
<dbReference type="Pfam" id="PF04101">
    <property type="entry name" value="Glyco_tran_28_C"/>
    <property type="match status" value="1"/>
</dbReference>
<dbReference type="HAMAP" id="MF_00033">
    <property type="entry name" value="MurG"/>
    <property type="match status" value="1"/>
</dbReference>
<evidence type="ECO:0000256" key="1">
    <source>
        <dbReference type="ARBA" id="ARBA00022475"/>
    </source>
</evidence>
<comment type="function">
    <text evidence="10">Cell wall formation. Catalyzes the transfer of a GlcNAc subunit on undecaprenyl-pyrophosphoryl-MurNAc-pentapeptide (lipid intermediate I) to form undecaprenyl-pyrophosphoryl-MurNAc-(pentapeptide)GlcNAc (lipid intermediate II).</text>
</comment>
<evidence type="ECO:0000313" key="13">
    <source>
        <dbReference type="EMBL" id="KGF21298.1"/>
    </source>
</evidence>
<keyword evidence="8 10" id="KW-0131">Cell cycle</keyword>
<dbReference type="Pfam" id="PF03033">
    <property type="entry name" value="Glyco_transf_28"/>
    <property type="match status" value="1"/>
</dbReference>
<keyword evidence="6 10" id="KW-0573">Peptidoglycan synthesis</keyword>
<sequence>MSSELSIVFAGGGSAGHVSPLLAMARAVRRMHPDARITVVGTEEGLESRLVPDAGFELELIPKAPMPRRLNKAALQFPRKYLDAGRRAAEILRRVDADVVVGVGGYVCPPMYKAAFKAKVPVVIHEANIRAGMANKMGAKKAAFVGTAFAETKIADARHVGMPMREAIANLDRAGGAAEARRGFGLDPEAPTLLVTGGSLGAVNLNRALAGAVEELTRRGVQVLHITGVGKGIEAQGATDGAAYVQLAYVDAMERAYEAADVIVCRAGAGTVSEVAAAGLPGILVPLPVGNGEQALNGKVLVDAHAALMVEDAELTSGWLIENVMALFDDPVRLERMGIAAATVGITDAAQTMARTIVDIASQHASQRSSQ</sequence>
<dbReference type="SUPFAM" id="SSF53756">
    <property type="entry name" value="UDP-Glycosyltransferase/glycogen phosphorylase"/>
    <property type="match status" value="1"/>
</dbReference>
<dbReference type="GO" id="GO:0009252">
    <property type="term" value="P:peptidoglycan biosynthetic process"/>
    <property type="evidence" value="ECO:0007669"/>
    <property type="project" value="UniProtKB-UniRule"/>
</dbReference>
<evidence type="ECO:0000256" key="9">
    <source>
        <dbReference type="ARBA" id="ARBA00023316"/>
    </source>
</evidence>
<dbReference type="EC" id="2.4.1.227" evidence="10"/>
<dbReference type="Proteomes" id="UP000053528">
    <property type="component" value="Unassembled WGS sequence"/>
</dbReference>
<comment type="pathway">
    <text evidence="10">Cell wall biogenesis; peptidoglycan biosynthesis.</text>
</comment>
<keyword evidence="7 10" id="KW-0472">Membrane</keyword>